<proteinExistence type="predicted"/>
<feature type="compositionally biased region" description="Basic and acidic residues" evidence="1">
    <location>
        <begin position="267"/>
        <end position="281"/>
    </location>
</feature>
<evidence type="ECO:0000313" key="3">
    <source>
        <dbReference type="Proteomes" id="UP000298493"/>
    </source>
</evidence>
<dbReference type="Proteomes" id="UP000298493">
    <property type="component" value="Unassembled WGS sequence"/>
</dbReference>
<feature type="compositionally biased region" description="Basic and acidic residues" evidence="1">
    <location>
        <begin position="791"/>
        <end position="801"/>
    </location>
</feature>
<protein>
    <submittedName>
        <fullName evidence="2">Uncharacterized protein</fullName>
    </submittedName>
</protein>
<feature type="region of interest" description="Disordered" evidence="1">
    <location>
        <begin position="545"/>
        <end position="577"/>
    </location>
</feature>
<feature type="compositionally biased region" description="Polar residues" evidence="1">
    <location>
        <begin position="198"/>
        <end position="213"/>
    </location>
</feature>
<feature type="compositionally biased region" description="Low complexity" evidence="1">
    <location>
        <begin position="473"/>
        <end position="482"/>
    </location>
</feature>
<dbReference type="STRING" id="86259.A0A4Z1PAA9"/>
<organism evidence="2 3">
    <name type="scientific">Venturia nashicola</name>
    <dbReference type="NCBI Taxonomy" id="86259"/>
    <lineage>
        <taxon>Eukaryota</taxon>
        <taxon>Fungi</taxon>
        <taxon>Dikarya</taxon>
        <taxon>Ascomycota</taxon>
        <taxon>Pezizomycotina</taxon>
        <taxon>Dothideomycetes</taxon>
        <taxon>Pleosporomycetidae</taxon>
        <taxon>Venturiales</taxon>
        <taxon>Venturiaceae</taxon>
        <taxon>Venturia</taxon>
    </lineage>
</organism>
<evidence type="ECO:0000313" key="2">
    <source>
        <dbReference type="EMBL" id="TID26308.1"/>
    </source>
</evidence>
<feature type="region of interest" description="Disordered" evidence="1">
    <location>
        <begin position="599"/>
        <end position="659"/>
    </location>
</feature>
<gene>
    <name evidence="2" type="ORF">E6O75_ATG00801</name>
</gene>
<sequence>MPTYNPLQTKVHLRIANLADTTTPVPERQKGKYATSVTEKAENILKSGRILKETPIPLGDDGSKLHYIGPEGTPFYLMHASEEVPKPLNEGTLVERALRKGYELLELEESRPRKPVIPSFGSISTLSSLDPDVDFSEFERAKGNPIQESSPKVSAVPSITPRQFALEIEKRRAAPMEGHGLPGHVPDTSAPLPDHSAPPTNQHSLRDGSSAQEMNPSLIPQAIGLALTFSDATFLPSFKKPYGLQDIKTDVYVNGELTGSTTAPARRAADAKTKAAEESREPLFSGKRVHRMAERAMVLVPPEQNADGSLRLRNRSKASLAGPEERWSQINAALLGGANMMGFDKSGERPPVGAFLASLAAIPMPPAVEKFQKPGGPKFGVIDVVISVGTGWKLGPTSPYIMEPTRSVNDHFKEPKPEKNVATNDGLPMAEDSALAAGTNISAADVDKEGPPEVCGIADSREEGKKDPDPQSNEQQAENAQAGSIRPPELPQVAEDPQKTQFPKQAEGSIKQALVETPLPLARPLTPPTDDLPRAFEMGLRIDDKLHPPVRFPLLPSSSVGSSSPERDTPSGQPKRLRRAIGNSEMRMLFGPEFESLPLLHSSQGSMPPPKTPLSSFEGSRKRKWKSDAITSPKSQRPVKRNRGSSISTADSPGKPFLTRNGFEVAKAAVAKPHKPSAKTPLIHRIVIKNQGETIVDKQLEVPLQLSHKAVAPETPKVPSSPVYPLHEDVVFGTRRLGDIVAPSMKPAKAIQPPTPHASSSPTRKPPKSRSSSPVKKSQAPVGHPTPVNRQEQKNRDEKARTQARQIIELDESWKMPELSKDCVVSFAEEGPWRTSGNGKGGVWRNVRSARPGYFKETDVLFGVRYVIS</sequence>
<keyword evidence="3" id="KW-1185">Reference proteome</keyword>
<accession>A0A4Z1PAA9</accession>
<dbReference type="OrthoDB" id="3556832at2759"/>
<feature type="region of interest" description="Disordered" evidence="1">
    <location>
        <begin position="746"/>
        <end position="802"/>
    </location>
</feature>
<feature type="compositionally biased region" description="Low complexity" evidence="1">
    <location>
        <begin position="759"/>
        <end position="778"/>
    </location>
</feature>
<feature type="region of interest" description="Disordered" evidence="1">
    <location>
        <begin position="176"/>
        <end position="213"/>
    </location>
</feature>
<feature type="region of interest" description="Disordered" evidence="1">
    <location>
        <begin position="515"/>
        <end position="534"/>
    </location>
</feature>
<dbReference type="AlphaFoldDB" id="A0A4Z1PAA9"/>
<feature type="compositionally biased region" description="Basic and acidic residues" evidence="1">
    <location>
        <begin position="459"/>
        <end position="469"/>
    </location>
</feature>
<feature type="region of interest" description="Disordered" evidence="1">
    <location>
        <begin position="442"/>
        <end position="508"/>
    </location>
</feature>
<dbReference type="EMBL" id="SNSC02000002">
    <property type="protein sequence ID" value="TID26308.1"/>
    <property type="molecule type" value="Genomic_DNA"/>
</dbReference>
<name>A0A4Z1PAA9_9PEZI</name>
<feature type="region of interest" description="Disordered" evidence="1">
    <location>
        <begin position="263"/>
        <end position="283"/>
    </location>
</feature>
<evidence type="ECO:0000256" key="1">
    <source>
        <dbReference type="SAM" id="MobiDB-lite"/>
    </source>
</evidence>
<reference evidence="2 3" key="1">
    <citation type="submission" date="2019-04" db="EMBL/GenBank/DDBJ databases">
        <title>High contiguity whole genome sequence and gene annotation resource for two Venturia nashicola isolates.</title>
        <authorList>
            <person name="Prokchorchik M."/>
            <person name="Won K."/>
            <person name="Lee Y."/>
            <person name="Choi E.D."/>
            <person name="Segonzac C."/>
            <person name="Sohn K.H."/>
        </authorList>
    </citation>
    <scope>NUCLEOTIDE SEQUENCE [LARGE SCALE GENOMIC DNA]</scope>
    <source>
        <strain evidence="2 3">PRI2</strain>
    </source>
</reference>
<comment type="caution">
    <text evidence="2">The sequence shown here is derived from an EMBL/GenBank/DDBJ whole genome shotgun (WGS) entry which is preliminary data.</text>
</comment>